<dbReference type="Proteomes" id="UP000324222">
    <property type="component" value="Unassembled WGS sequence"/>
</dbReference>
<name>A0A5B7JUM2_PORTR</name>
<sequence length="46" mass="5231">MKDRDRKKNFLLEGSRYETKEVVPMEEGGARGGGKKLRVTYTNIDG</sequence>
<dbReference type="AlphaFoldDB" id="A0A5B7JUM2"/>
<proteinExistence type="predicted"/>
<reference evidence="1 2" key="1">
    <citation type="submission" date="2019-05" db="EMBL/GenBank/DDBJ databases">
        <title>Another draft genome of Portunus trituberculatus and its Hox gene families provides insights of decapod evolution.</title>
        <authorList>
            <person name="Jeong J.-H."/>
            <person name="Song I."/>
            <person name="Kim S."/>
            <person name="Choi T."/>
            <person name="Kim D."/>
            <person name="Ryu S."/>
            <person name="Kim W."/>
        </authorList>
    </citation>
    <scope>NUCLEOTIDE SEQUENCE [LARGE SCALE GENOMIC DNA]</scope>
    <source>
        <tissue evidence="1">Muscle</tissue>
    </source>
</reference>
<keyword evidence="2" id="KW-1185">Reference proteome</keyword>
<organism evidence="1 2">
    <name type="scientific">Portunus trituberculatus</name>
    <name type="common">Swimming crab</name>
    <name type="synonym">Neptunus trituberculatus</name>
    <dbReference type="NCBI Taxonomy" id="210409"/>
    <lineage>
        <taxon>Eukaryota</taxon>
        <taxon>Metazoa</taxon>
        <taxon>Ecdysozoa</taxon>
        <taxon>Arthropoda</taxon>
        <taxon>Crustacea</taxon>
        <taxon>Multicrustacea</taxon>
        <taxon>Malacostraca</taxon>
        <taxon>Eumalacostraca</taxon>
        <taxon>Eucarida</taxon>
        <taxon>Decapoda</taxon>
        <taxon>Pleocyemata</taxon>
        <taxon>Brachyura</taxon>
        <taxon>Eubrachyura</taxon>
        <taxon>Portunoidea</taxon>
        <taxon>Portunidae</taxon>
        <taxon>Portuninae</taxon>
        <taxon>Portunus</taxon>
    </lineage>
</organism>
<accession>A0A5B7JUM2</accession>
<protein>
    <submittedName>
        <fullName evidence="1">Uncharacterized protein</fullName>
    </submittedName>
</protein>
<evidence type="ECO:0000313" key="2">
    <source>
        <dbReference type="Proteomes" id="UP000324222"/>
    </source>
</evidence>
<gene>
    <name evidence="1" type="ORF">E2C01_091291</name>
</gene>
<evidence type="ECO:0000313" key="1">
    <source>
        <dbReference type="EMBL" id="MPC96054.1"/>
    </source>
</evidence>
<comment type="caution">
    <text evidence="1">The sequence shown here is derived from an EMBL/GenBank/DDBJ whole genome shotgun (WGS) entry which is preliminary data.</text>
</comment>
<dbReference type="EMBL" id="VSRR010104480">
    <property type="protein sequence ID" value="MPC96054.1"/>
    <property type="molecule type" value="Genomic_DNA"/>
</dbReference>